<evidence type="ECO:0000256" key="3">
    <source>
        <dbReference type="ARBA" id="ARBA00022989"/>
    </source>
</evidence>
<proteinExistence type="inferred from homology"/>
<sequence>MLKWALVFLVVAIVAAVFGFGGIAAGAATIAKILFFVFLGIFLLMLIAGLMRGSSLST</sequence>
<feature type="transmembrane region" description="Helical" evidence="5">
    <location>
        <begin position="29"/>
        <end position="51"/>
    </location>
</feature>
<accession>A0A5B8Y4Z5</accession>
<evidence type="ECO:0000313" key="7">
    <source>
        <dbReference type="Proteomes" id="UP000315995"/>
    </source>
</evidence>
<organism evidence="6 7">
    <name type="scientific">Persicimonas caeni</name>
    <dbReference type="NCBI Taxonomy" id="2292766"/>
    <lineage>
        <taxon>Bacteria</taxon>
        <taxon>Deltaproteobacteria</taxon>
        <taxon>Bradymonadales</taxon>
        <taxon>Bradymonadaceae</taxon>
        <taxon>Persicimonas</taxon>
    </lineage>
</organism>
<protein>
    <recommendedName>
        <fullName evidence="5">UPF0391 membrane protein FIV42_09970</fullName>
    </recommendedName>
</protein>
<dbReference type="PIRSF" id="PIRSF036466">
    <property type="entry name" value="UCP036466"/>
    <property type="match status" value="1"/>
</dbReference>
<dbReference type="GO" id="GO:0005886">
    <property type="term" value="C:plasma membrane"/>
    <property type="evidence" value="ECO:0007669"/>
    <property type="project" value="UniProtKB-SubCell"/>
</dbReference>
<dbReference type="InterPro" id="IPR009760">
    <property type="entry name" value="DUF1328"/>
</dbReference>
<comment type="subcellular location">
    <subcellularLocation>
        <location evidence="5">Cell membrane</location>
        <topology evidence="5">Single-pass membrane protein</topology>
    </subcellularLocation>
</comment>
<keyword evidence="4 5" id="KW-0472">Membrane</keyword>
<dbReference type="HAMAP" id="MF_01361">
    <property type="entry name" value="UPF0391"/>
    <property type="match status" value="1"/>
</dbReference>
<keyword evidence="1 5" id="KW-1003">Cell membrane</keyword>
<keyword evidence="7" id="KW-1185">Reference proteome</keyword>
<comment type="similarity">
    <text evidence="5">Belongs to the UPF0391 family.</text>
</comment>
<dbReference type="Pfam" id="PF07043">
    <property type="entry name" value="DUF1328"/>
    <property type="match status" value="1"/>
</dbReference>
<evidence type="ECO:0000256" key="1">
    <source>
        <dbReference type="ARBA" id="ARBA00022475"/>
    </source>
</evidence>
<keyword evidence="2 5" id="KW-0812">Transmembrane</keyword>
<name>A0A4Y6PSR1_PERCE</name>
<keyword evidence="3 5" id="KW-1133">Transmembrane helix</keyword>
<dbReference type="EMBL" id="CP041186">
    <property type="protein sequence ID" value="QDG51047.1"/>
    <property type="molecule type" value="Genomic_DNA"/>
</dbReference>
<evidence type="ECO:0000313" key="6">
    <source>
        <dbReference type="EMBL" id="QDG51047.1"/>
    </source>
</evidence>
<dbReference type="NCBIfam" id="NF010226">
    <property type="entry name" value="PRK13682.1-1"/>
    <property type="match status" value="1"/>
</dbReference>
<reference evidence="6 7" key="1">
    <citation type="submission" date="2019-06" db="EMBL/GenBank/DDBJ databases">
        <title>Persicimonas caeni gen. nov., sp. nov., a predatory bacterium isolated from solar saltern.</title>
        <authorList>
            <person name="Wang S."/>
        </authorList>
    </citation>
    <scope>NUCLEOTIDE SEQUENCE [LARGE SCALE GENOMIC DNA]</scope>
    <source>
        <strain evidence="6 7">YN101</strain>
    </source>
</reference>
<dbReference type="RefSeq" id="WP_141197536.1">
    <property type="nucleotide sequence ID" value="NZ_CP041186.1"/>
</dbReference>
<evidence type="ECO:0000256" key="4">
    <source>
        <dbReference type="ARBA" id="ARBA00023136"/>
    </source>
</evidence>
<evidence type="ECO:0000256" key="5">
    <source>
        <dbReference type="HAMAP-Rule" id="MF_01361"/>
    </source>
</evidence>
<dbReference type="AlphaFoldDB" id="A0A4Y6PSR1"/>
<accession>A0A4Y6PSR1</accession>
<gene>
    <name evidence="6" type="ORF">FIV42_09970</name>
</gene>
<evidence type="ECO:0000256" key="2">
    <source>
        <dbReference type="ARBA" id="ARBA00022692"/>
    </source>
</evidence>
<dbReference type="Proteomes" id="UP000315995">
    <property type="component" value="Chromosome"/>
</dbReference>